<dbReference type="RefSeq" id="WP_274201508.1">
    <property type="nucleotide sequence ID" value="NZ_JAQZAO010000007.1"/>
</dbReference>
<name>A0ABT5SVT8_9PSEU</name>
<dbReference type="Pfam" id="PF18593">
    <property type="entry name" value="CdiI_2"/>
    <property type="match status" value="1"/>
</dbReference>
<evidence type="ECO:0000313" key="2">
    <source>
        <dbReference type="EMBL" id="MDD7966970.1"/>
    </source>
</evidence>
<reference evidence="2 3" key="1">
    <citation type="submission" date="2023-02" db="EMBL/GenBank/DDBJ databases">
        <title>Genome sequencing required for Actinomycetospora new species description.</title>
        <authorList>
            <person name="Saimee Y."/>
            <person name="Duangmal K."/>
        </authorList>
    </citation>
    <scope>NUCLEOTIDE SEQUENCE [LARGE SCALE GENOMIC DNA]</scope>
    <source>
        <strain evidence="2 3">DW7H6</strain>
    </source>
</reference>
<feature type="domain" description="CdiI immunity protein" evidence="1">
    <location>
        <begin position="9"/>
        <end position="97"/>
    </location>
</feature>
<proteinExistence type="predicted"/>
<evidence type="ECO:0000259" key="1">
    <source>
        <dbReference type="Pfam" id="PF18593"/>
    </source>
</evidence>
<dbReference type="InterPro" id="IPR041129">
    <property type="entry name" value="CdiI_2"/>
</dbReference>
<dbReference type="EMBL" id="JAQZAO010000007">
    <property type="protein sequence ID" value="MDD7966970.1"/>
    <property type="molecule type" value="Genomic_DNA"/>
</dbReference>
<organism evidence="2 3">
    <name type="scientific">Actinomycetospora lemnae</name>
    <dbReference type="NCBI Taxonomy" id="3019891"/>
    <lineage>
        <taxon>Bacteria</taxon>
        <taxon>Bacillati</taxon>
        <taxon>Actinomycetota</taxon>
        <taxon>Actinomycetes</taxon>
        <taxon>Pseudonocardiales</taxon>
        <taxon>Pseudonocardiaceae</taxon>
        <taxon>Actinomycetospora</taxon>
    </lineage>
</organism>
<accession>A0ABT5SVT8</accession>
<evidence type="ECO:0000313" key="3">
    <source>
        <dbReference type="Proteomes" id="UP001300763"/>
    </source>
</evidence>
<gene>
    <name evidence="2" type="ORF">PGB27_16660</name>
</gene>
<comment type="caution">
    <text evidence="2">The sequence shown here is derived from an EMBL/GenBank/DDBJ whole genome shotgun (WGS) entry which is preliminary data.</text>
</comment>
<keyword evidence="3" id="KW-1185">Reference proteome</keyword>
<dbReference type="Proteomes" id="UP001300763">
    <property type="component" value="Unassembled WGS sequence"/>
</dbReference>
<sequence>MDIDPQAEEWSELWTLFGAYFHQDFQEEHGTPEETVRAFCRESSPEQRMEAAAEVRRILDGTAGEADTLQVVHRFGLDYAPEAEGWKMRDWLAELERVLRDPHRSTTLNWPHES</sequence>
<protein>
    <submittedName>
        <fullName evidence="2">Contact-dependent growth inhibition system immunity protein</fullName>
    </submittedName>
</protein>